<dbReference type="EMBL" id="MDER01000044">
    <property type="protein sequence ID" value="ODP27977.1"/>
    <property type="molecule type" value="Genomic_DNA"/>
</dbReference>
<gene>
    <name evidence="2" type="ORF">PTI45_02615</name>
</gene>
<sequence>MQLQPINELLRQAITAEAELDDRYVSERQIIYTTLHHHHIERFRLNANHQTYIFKPLSLQQQCYQELWTYTHVMPLLPDLYPQLLAYSATDKLSFYSKDDRPAWIILEDAGTLNHFHTEQTLFYMIDQMVKWHRIPILSIPELPGDGQKPSILVMTEQLLSQWGTFEIFVQQHIKPNNSQTRWLHRMPVLKQTIQQHSWTMSEVLCHGDLHAGNYGYNLAGRCIILDWEHCHRNTPLWDLYHLIDLSHPLFPRAMNIDLRLQLLSYYWEQQVNPTISKSQMIQEYVIFAIVFSSWMLLLIQQDLQQDQPIWSHEQLRLQQTEVWDHLEQCIQMWHSTIIDYSTKEK</sequence>
<evidence type="ECO:0000313" key="3">
    <source>
        <dbReference type="Proteomes" id="UP000094578"/>
    </source>
</evidence>
<evidence type="ECO:0000313" key="2">
    <source>
        <dbReference type="EMBL" id="ODP27977.1"/>
    </source>
</evidence>
<dbReference type="RefSeq" id="WP_069328022.1">
    <property type="nucleotide sequence ID" value="NZ_MDER01000044.1"/>
</dbReference>
<proteinExistence type="predicted"/>
<dbReference type="InterPro" id="IPR011009">
    <property type="entry name" value="Kinase-like_dom_sf"/>
</dbReference>
<evidence type="ECO:0000259" key="1">
    <source>
        <dbReference type="Pfam" id="PF01636"/>
    </source>
</evidence>
<dbReference type="SUPFAM" id="SSF56112">
    <property type="entry name" value="Protein kinase-like (PK-like)"/>
    <property type="match status" value="1"/>
</dbReference>
<protein>
    <recommendedName>
        <fullName evidence="1">Aminoglycoside phosphotransferase domain-containing protein</fullName>
    </recommendedName>
</protein>
<accession>A0A1E3L2F5</accession>
<dbReference type="AlphaFoldDB" id="A0A1E3L2F5"/>
<dbReference type="STRING" id="1886670.PTI45_02615"/>
<organism evidence="2 3">
    <name type="scientific">Paenibacillus nuruki</name>
    <dbReference type="NCBI Taxonomy" id="1886670"/>
    <lineage>
        <taxon>Bacteria</taxon>
        <taxon>Bacillati</taxon>
        <taxon>Bacillota</taxon>
        <taxon>Bacilli</taxon>
        <taxon>Bacillales</taxon>
        <taxon>Paenibacillaceae</taxon>
        <taxon>Paenibacillus</taxon>
    </lineage>
</organism>
<keyword evidence="3" id="KW-1185">Reference proteome</keyword>
<name>A0A1E3L2F5_9BACL</name>
<dbReference type="Pfam" id="PF01636">
    <property type="entry name" value="APH"/>
    <property type="match status" value="1"/>
</dbReference>
<feature type="domain" description="Aminoglycoside phosphotransferase" evidence="1">
    <location>
        <begin position="113"/>
        <end position="253"/>
    </location>
</feature>
<comment type="caution">
    <text evidence="2">The sequence shown here is derived from an EMBL/GenBank/DDBJ whole genome shotgun (WGS) entry which is preliminary data.</text>
</comment>
<dbReference type="Gene3D" id="3.90.1200.10">
    <property type="match status" value="1"/>
</dbReference>
<reference evidence="2 3" key="1">
    <citation type="submission" date="2016-08" db="EMBL/GenBank/DDBJ databases">
        <title>Genome sequencing of Paenibacillus sp. TI45-13ar, isolated from Korean traditional nuruk.</title>
        <authorList>
            <person name="Kim S.-J."/>
        </authorList>
    </citation>
    <scope>NUCLEOTIDE SEQUENCE [LARGE SCALE GENOMIC DNA]</scope>
    <source>
        <strain evidence="2 3">TI45-13ar</strain>
    </source>
</reference>
<dbReference type="Proteomes" id="UP000094578">
    <property type="component" value="Unassembled WGS sequence"/>
</dbReference>
<dbReference type="InterPro" id="IPR002575">
    <property type="entry name" value="Aminoglycoside_PTrfase"/>
</dbReference>